<accession>A0ABQ6MDF6</accession>
<dbReference type="Gene3D" id="3.10.50.40">
    <property type="match status" value="1"/>
</dbReference>
<dbReference type="Proteomes" id="UP001165060">
    <property type="component" value="Unassembled WGS sequence"/>
</dbReference>
<dbReference type="SUPFAM" id="SSF50891">
    <property type="entry name" value="Cyclophilin-like"/>
    <property type="match status" value="1"/>
</dbReference>
<keyword evidence="4 5" id="KW-0413">Isomerase</keyword>
<dbReference type="PROSITE" id="PS00170">
    <property type="entry name" value="CSA_PPIASE_1"/>
    <property type="match status" value="1"/>
</dbReference>
<dbReference type="InterPro" id="IPR011990">
    <property type="entry name" value="TPR-like_helical_dom_sf"/>
</dbReference>
<evidence type="ECO:0000259" key="6">
    <source>
        <dbReference type="PROSITE" id="PS50059"/>
    </source>
</evidence>
<evidence type="ECO:0000259" key="7">
    <source>
        <dbReference type="PROSITE" id="PS50072"/>
    </source>
</evidence>
<dbReference type="SUPFAM" id="SSF48452">
    <property type="entry name" value="TPR-like"/>
    <property type="match status" value="1"/>
</dbReference>
<dbReference type="Pfam" id="PF00160">
    <property type="entry name" value="Pro_isomerase"/>
    <property type="match status" value="1"/>
</dbReference>
<dbReference type="PROSITE" id="PS50059">
    <property type="entry name" value="FKBP_PPIASE"/>
    <property type="match status" value="1"/>
</dbReference>
<evidence type="ECO:0000256" key="5">
    <source>
        <dbReference type="PROSITE-ProRule" id="PRU00277"/>
    </source>
</evidence>
<evidence type="ECO:0000256" key="4">
    <source>
        <dbReference type="ARBA" id="ARBA00023235"/>
    </source>
</evidence>
<keyword evidence="9" id="KW-1185">Reference proteome</keyword>
<dbReference type="Gene3D" id="2.40.100.10">
    <property type="entry name" value="Cyclophilin-like"/>
    <property type="match status" value="1"/>
</dbReference>
<evidence type="ECO:0000256" key="2">
    <source>
        <dbReference type="ARBA" id="ARBA00013194"/>
    </source>
</evidence>
<evidence type="ECO:0000313" key="9">
    <source>
        <dbReference type="Proteomes" id="UP001165060"/>
    </source>
</evidence>
<keyword evidence="3 5" id="KW-0697">Rotamase</keyword>
<proteinExistence type="predicted"/>
<dbReference type="InterPro" id="IPR020892">
    <property type="entry name" value="Cyclophilin-type_PPIase_CS"/>
</dbReference>
<sequence>MASFLDGDWIDVSGDGGCKKRITSEGSGDAFPQKGQEVSAHYTGHVGTPEGEKFDSSVDRGQVFKFTIGQGQVIKGWDQGFASMKKGEKGFLLLEPDYAYGASGSPPKIPPNATLCFEVELIGFADKEKELWEMSYAEKVAKAKSKKEEATGLFKEKRFGEAAEAYASVGKYFDEGGMGEEANDPFESDEGRTVFVASLNNAAMCALKEGDSQLALESTNKVLKAEAENVKALYRRGLARTALGDLDEARADLLTAGKLSPADKDIRRALASIKEKRAAAKKLEQQQFGGIFNKVSMYDEKKGPKVIVQPSENNPKVFFEMTKGGEPLGKIVFQIYADVVPKTAENFRALCTGEKGMGKSGKPLHYKGSAFHRVIKDFMCQGGDFTAGDGTGGESIYGEKFADENFDLKHTEPGLLSMANAGPGTNGSQFFITTTTTPHLDNKHVVFGKVVEGMDIVRGIEDCEKGASDKPVQDIVIADCGVVEE</sequence>
<dbReference type="InterPro" id="IPR019734">
    <property type="entry name" value="TPR_rpt"/>
</dbReference>
<dbReference type="InterPro" id="IPR046357">
    <property type="entry name" value="PPIase_dom_sf"/>
</dbReference>
<evidence type="ECO:0000256" key="3">
    <source>
        <dbReference type="ARBA" id="ARBA00023110"/>
    </source>
</evidence>
<dbReference type="PANTHER" id="PTHR11071">
    <property type="entry name" value="PEPTIDYL-PROLYL CIS-TRANS ISOMERASE"/>
    <property type="match status" value="1"/>
</dbReference>
<dbReference type="SMART" id="SM00028">
    <property type="entry name" value="TPR"/>
    <property type="match status" value="2"/>
</dbReference>
<protein>
    <recommendedName>
        <fullName evidence="2 5">peptidylprolyl isomerase</fullName>
        <ecNumber evidence="2 5">5.2.1.8</ecNumber>
    </recommendedName>
</protein>
<evidence type="ECO:0000256" key="1">
    <source>
        <dbReference type="ARBA" id="ARBA00000971"/>
    </source>
</evidence>
<comment type="caution">
    <text evidence="8">The sequence shown here is derived from an EMBL/GenBank/DDBJ whole genome shotgun (WGS) entry which is preliminary data.</text>
</comment>
<gene>
    <name evidence="8" type="ORF">TeGR_g12774</name>
</gene>
<comment type="catalytic activity">
    <reaction evidence="1 5">
        <text>[protein]-peptidylproline (omega=180) = [protein]-peptidylproline (omega=0)</text>
        <dbReference type="Rhea" id="RHEA:16237"/>
        <dbReference type="Rhea" id="RHEA-COMP:10747"/>
        <dbReference type="Rhea" id="RHEA-COMP:10748"/>
        <dbReference type="ChEBI" id="CHEBI:83833"/>
        <dbReference type="ChEBI" id="CHEBI:83834"/>
        <dbReference type="EC" id="5.2.1.8"/>
    </reaction>
</comment>
<dbReference type="Gene3D" id="1.25.40.10">
    <property type="entry name" value="Tetratricopeptide repeat domain"/>
    <property type="match status" value="1"/>
</dbReference>
<feature type="domain" description="PPIase cyclophilin-type" evidence="7">
    <location>
        <begin position="318"/>
        <end position="482"/>
    </location>
</feature>
<dbReference type="CDD" id="cd01926">
    <property type="entry name" value="cyclophilin_ABH_like"/>
    <property type="match status" value="1"/>
</dbReference>
<organism evidence="8 9">
    <name type="scientific">Tetraparma gracilis</name>
    <dbReference type="NCBI Taxonomy" id="2962635"/>
    <lineage>
        <taxon>Eukaryota</taxon>
        <taxon>Sar</taxon>
        <taxon>Stramenopiles</taxon>
        <taxon>Ochrophyta</taxon>
        <taxon>Bolidophyceae</taxon>
        <taxon>Parmales</taxon>
        <taxon>Triparmaceae</taxon>
        <taxon>Tetraparma</taxon>
    </lineage>
</organism>
<name>A0ABQ6MDF6_9STRA</name>
<dbReference type="SUPFAM" id="SSF54534">
    <property type="entry name" value="FKBP-like"/>
    <property type="match status" value="1"/>
</dbReference>
<dbReference type="EMBL" id="BRYB01001368">
    <property type="protein sequence ID" value="GMI24088.1"/>
    <property type="molecule type" value="Genomic_DNA"/>
</dbReference>
<dbReference type="InterPro" id="IPR002130">
    <property type="entry name" value="Cyclophilin-type_PPIase_dom"/>
</dbReference>
<dbReference type="EC" id="5.2.1.8" evidence="2 5"/>
<reference evidence="8 9" key="1">
    <citation type="journal article" date="2023" name="Commun. Biol.">
        <title>Genome analysis of Parmales, the sister group of diatoms, reveals the evolutionary specialization of diatoms from phago-mixotrophs to photoautotrophs.</title>
        <authorList>
            <person name="Ban H."/>
            <person name="Sato S."/>
            <person name="Yoshikawa S."/>
            <person name="Yamada K."/>
            <person name="Nakamura Y."/>
            <person name="Ichinomiya M."/>
            <person name="Sato N."/>
            <person name="Blanc-Mathieu R."/>
            <person name="Endo H."/>
            <person name="Kuwata A."/>
            <person name="Ogata H."/>
        </authorList>
    </citation>
    <scope>NUCLEOTIDE SEQUENCE [LARGE SCALE GENOMIC DNA]</scope>
</reference>
<evidence type="ECO:0000313" key="8">
    <source>
        <dbReference type="EMBL" id="GMI24088.1"/>
    </source>
</evidence>
<dbReference type="PRINTS" id="PR00153">
    <property type="entry name" value="CSAPPISMRASE"/>
</dbReference>
<dbReference type="PANTHER" id="PTHR11071:SF561">
    <property type="entry name" value="PEPTIDYL-PROLYL CIS-TRANS ISOMERASE D-RELATED"/>
    <property type="match status" value="1"/>
</dbReference>
<feature type="domain" description="PPIase FKBP-type" evidence="6">
    <location>
        <begin position="35"/>
        <end position="125"/>
    </location>
</feature>
<dbReference type="InterPro" id="IPR029000">
    <property type="entry name" value="Cyclophilin-like_dom_sf"/>
</dbReference>
<dbReference type="PROSITE" id="PS50072">
    <property type="entry name" value="CSA_PPIASE_2"/>
    <property type="match status" value="1"/>
</dbReference>
<dbReference type="Pfam" id="PF00254">
    <property type="entry name" value="FKBP_C"/>
    <property type="match status" value="1"/>
</dbReference>
<dbReference type="InterPro" id="IPR001179">
    <property type="entry name" value="PPIase_FKBP_dom"/>
</dbReference>